<feature type="non-terminal residue" evidence="1">
    <location>
        <position position="1"/>
    </location>
</feature>
<accession>A0A069CXJ6</accession>
<gene>
    <name evidence="1" type="ORF">WOSG25_330010</name>
</gene>
<feature type="non-terminal residue" evidence="1">
    <location>
        <position position="24"/>
    </location>
</feature>
<evidence type="ECO:0000313" key="1">
    <source>
        <dbReference type="EMBL" id="GAK32087.1"/>
    </source>
</evidence>
<sequence length="24" mass="2971">KRSLYKQLMPKTCQLIVKKYQLFI</sequence>
<reference evidence="2" key="1">
    <citation type="journal article" date="2014" name="Genome Announc.">
        <title>Draft genome sequence of Weissella oryzae SG25T, isolated from fermented rice grains.</title>
        <authorList>
            <person name="Tanizawa Y."/>
            <person name="Fujisawa T."/>
            <person name="Mochizuki T."/>
            <person name="Kaminuma E."/>
            <person name="Suzuki Y."/>
            <person name="Nakamura Y."/>
            <person name="Tohno M."/>
        </authorList>
    </citation>
    <scope>NUCLEOTIDE SEQUENCE [LARGE SCALE GENOMIC DNA]</scope>
    <source>
        <strain evidence="2">DSM 25784 / JCM 18191 / LMG 30913 / SG25</strain>
    </source>
</reference>
<dbReference type="Proteomes" id="UP000030643">
    <property type="component" value="Unassembled WGS sequence"/>
</dbReference>
<dbReference type="AlphaFoldDB" id="A0A069CXJ6"/>
<organism evidence="1 2">
    <name type="scientific">Weissella oryzae (strain DSM 25784 / JCM 18191 / LMG 30913 / SG25)</name>
    <dbReference type="NCBI Taxonomy" id="1329250"/>
    <lineage>
        <taxon>Bacteria</taxon>
        <taxon>Bacillati</taxon>
        <taxon>Bacillota</taxon>
        <taxon>Bacilli</taxon>
        <taxon>Lactobacillales</taxon>
        <taxon>Lactobacillaceae</taxon>
        <taxon>Weissella</taxon>
    </lineage>
</organism>
<dbReference type="EMBL" id="DF820516">
    <property type="protein sequence ID" value="GAK32087.1"/>
    <property type="molecule type" value="Genomic_DNA"/>
</dbReference>
<protein>
    <submittedName>
        <fullName evidence="1">Uncharacterized protein</fullName>
    </submittedName>
</protein>
<keyword evidence="2" id="KW-1185">Reference proteome</keyword>
<evidence type="ECO:0000313" key="2">
    <source>
        <dbReference type="Proteomes" id="UP000030643"/>
    </source>
</evidence>
<name>A0A069CXJ6_WEIOS</name>
<proteinExistence type="predicted"/>